<dbReference type="SUPFAM" id="SSF48498">
    <property type="entry name" value="Tetracyclin repressor-like, C-terminal domain"/>
    <property type="match status" value="1"/>
</dbReference>
<dbReference type="InterPro" id="IPR025996">
    <property type="entry name" value="MT1864/Rv1816-like_C"/>
</dbReference>
<dbReference type="Pfam" id="PF13305">
    <property type="entry name" value="TetR_C_33"/>
    <property type="match status" value="1"/>
</dbReference>
<keyword evidence="1" id="KW-0805">Transcription regulation</keyword>
<protein>
    <recommendedName>
        <fullName evidence="5">HTH tetR-type domain-containing protein</fullName>
    </recommendedName>
</protein>
<organism evidence="6 7">
    <name type="scientific">Thioclava indica</name>
    <dbReference type="NCBI Taxonomy" id="1353528"/>
    <lineage>
        <taxon>Bacteria</taxon>
        <taxon>Pseudomonadati</taxon>
        <taxon>Pseudomonadota</taxon>
        <taxon>Alphaproteobacteria</taxon>
        <taxon>Rhodobacterales</taxon>
        <taxon>Paracoccaceae</taxon>
        <taxon>Thioclava</taxon>
    </lineage>
</organism>
<dbReference type="InterPro" id="IPR036271">
    <property type="entry name" value="Tet_transcr_reg_TetR-rel_C_sf"/>
</dbReference>
<dbReference type="InterPro" id="IPR009057">
    <property type="entry name" value="Homeodomain-like_sf"/>
</dbReference>
<evidence type="ECO:0000313" key="6">
    <source>
        <dbReference type="EMBL" id="KEO53258.1"/>
    </source>
</evidence>
<dbReference type="PRINTS" id="PR00455">
    <property type="entry name" value="HTHTETR"/>
</dbReference>
<dbReference type="eggNOG" id="COG1309">
    <property type="taxonomic scope" value="Bacteria"/>
</dbReference>
<dbReference type="GO" id="GO:0000976">
    <property type="term" value="F:transcription cis-regulatory region binding"/>
    <property type="evidence" value="ECO:0007669"/>
    <property type="project" value="TreeGrafter"/>
</dbReference>
<dbReference type="Pfam" id="PF00440">
    <property type="entry name" value="TetR_N"/>
    <property type="match status" value="1"/>
</dbReference>
<evidence type="ECO:0000313" key="7">
    <source>
        <dbReference type="Proteomes" id="UP000027471"/>
    </source>
</evidence>
<evidence type="ECO:0000256" key="1">
    <source>
        <dbReference type="ARBA" id="ARBA00023015"/>
    </source>
</evidence>
<keyword evidence="7" id="KW-1185">Reference proteome</keyword>
<dbReference type="Gene3D" id="1.10.357.10">
    <property type="entry name" value="Tetracycline Repressor, domain 2"/>
    <property type="match status" value="1"/>
</dbReference>
<dbReference type="CDD" id="cd00090">
    <property type="entry name" value="HTH_ARSR"/>
    <property type="match status" value="1"/>
</dbReference>
<dbReference type="RefSeq" id="WP_038133078.1">
    <property type="nucleotide sequence ID" value="NZ_AUNB01000073.1"/>
</dbReference>
<dbReference type="PROSITE" id="PS50977">
    <property type="entry name" value="HTH_TETR_2"/>
    <property type="match status" value="1"/>
</dbReference>
<comment type="caution">
    <text evidence="6">The sequence shown here is derived from an EMBL/GenBank/DDBJ whole genome shotgun (WGS) entry which is preliminary data.</text>
</comment>
<reference evidence="6 7" key="1">
    <citation type="journal article" date="2015" name="Antonie Van Leeuwenhoek">
        <title>Thioclava indica sp. nov., isolated from surface seawater of the Indian Ocean.</title>
        <authorList>
            <person name="Liu Y."/>
            <person name="Lai Q."/>
            <person name="Du J."/>
            <person name="Xu H."/>
            <person name="Jiang L."/>
            <person name="Shao Z."/>
        </authorList>
    </citation>
    <scope>NUCLEOTIDE SEQUENCE [LARGE SCALE GENOMIC DNA]</scope>
    <source>
        <strain evidence="6 7">DT23-4</strain>
    </source>
</reference>
<keyword evidence="2 4" id="KW-0238">DNA-binding</keyword>
<keyword evidence="3" id="KW-0804">Transcription</keyword>
<evidence type="ECO:0000259" key="5">
    <source>
        <dbReference type="PROSITE" id="PS50977"/>
    </source>
</evidence>
<dbReference type="OrthoDB" id="7056813at2"/>
<dbReference type="InterPro" id="IPR011991">
    <property type="entry name" value="ArsR-like_HTH"/>
</dbReference>
<evidence type="ECO:0000256" key="3">
    <source>
        <dbReference type="ARBA" id="ARBA00023163"/>
    </source>
</evidence>
<evidence type="ECO:0000256" key="2">
    <source>
        <dbReference type="ARBA" id="ARBA00023125"/>
    </source>
</evidence>
<feature type="DNA-binding region" description="H-T-H motif" evidence="4">
    <location>
        <begin position="37"/>
        <end position="56"/>
    </location>
</feature>
<dbReference type="SUPFAM" id="SSF46689">
    <property type="entry name" value="Homeodomain-like"/>
    <property type="match status" value="1"/>
</dbReference>
<feature type="domain" description="HTH tetR-type" evidence="5">
    <location>
        <begin position="14"/>
        <end position="74"/>
    </location>
</feature>
<accession>A0A074JCE1</accession>
<sequence>MSRTAKHEDTYHHGDLRKALLDSARILLEEGGPPALSLREIARRVGVSAPAAYHHFRNLEAIAQAVAEQGFGELSAALDNARSGDGVNAMGMVYIGFAQANPGLYRLMFSDGLAAKSQAGAALRAMRAQAFATLRTALEAQVPPDQARSLALYLWSVTHGLALLAIDGQLGGAEQAQGQIAQVLEVTGRALPPLATS</sequence>
<dbReference type="EMBL" id="AUNB01000073">
    <property type="protein sequence ID" value="KEO53258.1"/>
    <property type="molecule type" value="Genomic_DNA"/>
</dbReference>
<proteinExistence type="predicted"/>
<dbReference type="Proteomes" id="UP000027471">
    <property type="component" value="Unassembled WGS sequence"/>
</dbReference>
<dbReference type="PANTHER" id="PTHR30055:SF220">
    <property type="entry name" value="TETR-FAMILY REGULATORY PROTEIN"/>
    <property type="match status" value="1"/>
</dbReference>
<gene>
    <name evidence="6" type="ORF">DT23_07880</name>
</gene>
<dbReference type="InterPro" id="IPR050109">
    <property type="entry name" value="HTH-type_TetR-like_transc_reg"/>
</dbReference>
<dbReference type="AlphaFoldDB" id="A0A074JCE1"/>
<evidence type="ECO:0000256" key="4">
    <source>
        <dbReference type="PROSITE-ProRule" id="PRU00335"/>
    </source>
</evidence>
<name>A0A074JCE1_9RHOB</name>
<dbReference type="PANTHER" id="PTHR30055">
    <property type="entry name" value="HTH-TYPE TRANSCRIPTIONAL REGULATOR RUTR"/>
    <property type="match status" value="1"/>
</dbReference>
<dbReference type="GO" id="GO:0003700">
    <property type="term" value="F:DNA-binding transcription factor activity"/>
    <property type="evidence" value="ECO:0007669"/>
    <property type="project" value="TreeGrafter"/>
</dbReference>
<dbReference type="STRING" id="1353528.DT23_07880"/>
<dbReference type="InterPro" id="IPR001647">
    <property type="entry name" value="HTH_TetR"/>
</dbReference>